<dbReference type="EMBL" id="JAKLMC020000007">
    <property type="protein sequence ID" value="KAK5955388.1"/>
    <property type="molecule type" value="Genomic_DNA"/>
</dbReference>
<feature type="region of interest" description="Disordered" evidence="1">
    <location>
        <begin position="826"/>
        <end position="846"/>
    </location>
</feature>
<feature type="compositionally biased region" description="Polar residues" evidence="1">
    <location>
        <begin position="226"/>
        <end position="239"/>
    </location>
</feature>
<feature type="compositionally biased region" description="Basic and acidic residues" evidence="1">
    <location>
        <begin position="500"/>
        <end position="535"/>
    </location>
</feature>
<organism evidence="2 3">
    <name type="scientific">Knufia fluminis</name>
    <dbReference type="NCBI Taxonomy" id="191047"/>
    <lineage>
        <taxon>Eukaryota</taxon>
        <taxon>Fungi</taxon>
        <taxon>Dikarya</taxon>
        <taxon>Ascomycota</taxon>
        <taxon>Pezizomycotina</taxon>
        <taxon>Eurotiomycetes</taxon>
        <taxon>Chaetothyriomycetidae</taxon>
        <taxon>Chaetothyriales</taxon>
        <taxon>Trichomeriaceae</taxon>
        <taxon>Knufia</taxon>
    </lineage>
</organism>
<feature type="region of interest" description="Disordered" evidence="1">
    <location>
        <begin position="189"/>
        <end position="243"/>
    </location>
</feature>
<feature type="compositionally biased region" description="Basic and acidic residues" evidence="1">
    <location>
        <begin position="1"/>
        <end position="10"/>
    </location>
</feature>
<feature type="compositionally biased region" description="Basic and acidic residues" evidence="1">
    <location>
        <begin position="447"/>
        <end position="456"/>
    </location>
</feature>
<feature type="compositionally biased region" description="Basic and acidic residues" evidence="1">
    <location>
        <begin position="580"/>
        <end position="589"/>
    </location>
</feature>
<feature type="compositionally biased region" description="Basic and acidic residues" evidence="1">
    <location>
        <begin position="826"/>
        <end position="839"/>
    </location>
</feature>
<feature type="compositionally biased region" description="Basic residues" evidence="1">
    <location>
        <begin position="11"/>
        <end position="24"/>
    </location>
</feature>
<feature type="compositionally biased region" description="Polar residues" evidence="1">
    <location>
        <begin position="160"/>
        <end position="175"/>
    </location>
</feature>
<feature type="region of interest" description="Disordered" evidence="1">
    <location>
        <begin position="348"/>
        <end position="469"/>
    </location>
</feature>
<evidence type="ECO:0000313" key="3">
    <source>
        <dbReference type="Proteomes" id="UP001316803"/>
    </source>
</evidence>
<dbReference type="Proteomes" id="UP001316803">
    <property type="component" value="Unassembled WGS sequence"/>
</dbReference>
<feature type="compositionally biased region" description="Basic and acidic residues" evidence="1">
    <location>
        <begin position="361"/>
        <end position="411"/>
    </location>
</feature>
<feature type="compositionally biased region" description="Basic and acidic residues" evidence="1">
    <location>
        <begin position="599"/>
        <end position="616"/>
    </location>
</feature>
<feature type="compositionally biased region" description="Pro residues" evidence="1">
    <location>
        <begin position="33"/>
        <end position="43"/>
    </location>
</feature>
<comment type="caution">
    <text evidence="2">The sequence shown here is derived from an EMBL/GenBank/DDBJ whole genome shotgun (WGS) entry which is preliminary data.</text>
</comment>
<reference evidence="2 3" key="1">
    <citation type="submission" date="2022-12" db="EMBL/GenBank/DDBJ databases">
        <title>Genomic features and morphological characterization of a novel Knufia sp. strain isolated from spacecraft assembly facility.</title>
        <authorList>
            <person name="Teixeira M."/>
            <person name="Chander A.M."/>
            <person name="Stajich J.E."/>
            <person name="Venkateswaran K."/>
        </authorList>
    </citation>
    <scope>NUCLEOTIDE SEQUENCE [LARGE SCALE GENOMIC DNA]</scope>
    <source>
        <strain evidence="2 3">FJI-L2-BK-P2</strain>
    </source>
</reference>
<feature type="compositionally biased region" description="Polar residues" evidence="1">
    <location>
        <begin position="141"/>
        <end position="151"/>
    </location>
</feature>
<feature type="compositionally biased region" description="Polar residues" evidence="1">
    <location>
        <begin position="69"/>
        <end position="89"/>
    </location>
</feature>
<gene>
    <name evidence="2" type="ORF">OHC33_004071</name>
</gene>
<feature type="compositionally biased region" description="Polar residues" evidence="1">
    <location>
        <begin position="434"/>
        <end position="443"/>
    </location>
</feature>
<feature type="region of interest" description="Disordered" evidence="1">
    <location>
        <begin position="500"/>
        <end position="719"/>
    </location>
</feature>
<name>A0AAN8ENK3_9EURO</name>
<feature type="compositionally biased region" description="Polar residues" evidence="1">
    <location>
        <begin position="622"/>
        <end position="645"/>
    </location>
</feature>
<evidence type="ECO:0000256" key="1">
    <source>
        <dbReference type="SAM" id="MobiDB-lite"/>
    </source>
</evidence>
<feature type="compositionally biased region" description="Low complexity" evidence="1">
    <location>
        <begin position="659"/>
        <end position="672"/>
    </location>
</feature>
<proteinExistence type="predicted"/>
<protein>
    <submittedName>
        <fullName evidence="2">Uncharacterized protein</fullName>
    </submittedName>
</protein>
<dbReference type="AlphaFoldDB" id="A0AAN8ENK3"/>
<feature type="compositionally biased region" description="Basic and acidic residues" evidence="1">
    <location>
        <begin position="680"/>
        <end position="693"/>
    </location>
</feature>
<keyword evidence="3" id="KW-1185">Reference proteome</keyword>
<evidence type="ECO:0000313" key="2">
    <source>
        <dbReference type="EMBL" id="KAK5955388.1"/>
    </source>
</evidence>
<feature type="compositionally biased region" description="Basic and acidic residues" evidence="1">
    <location>
        <begin position="699"/>
        <end position="709"/>
    </location>
</feature>
<sequence length="1091" mass="121008">MATRARDPKHGHNHSNNHNHSKSTRNKENIPHGPSPSPSPSPAPSHGRPFRPSLVKSPDKQPEFWTDSFLGNNASQTSLIPSPQPSTAAISKPRRTIRPQTSIQALHRPPRHRQTQSELPATRLEDFKKSYQKPLARGTSPIRSTGLSTPPRSREGSVAESPNQILSSPPQALTDTYSRIDQEEDLAATEGEISDSDSGSARGEHVPVVDGPLISERPSSGPLRRMSNSRASTPTNQIPQHRLSHDENPTIASVFSDPTGMSFVDQLSDPGLRNTLTPHMLQSAADRDALYRAWQSRKLIAFGKAGKVILDANDVAESISSSPRQRPERVIAFSKAGKIKLASDHLLRPQHQRTFSDVTEQLDRASNDQPRPIHNDNWHNDDLRREAMPHNPRVHREPYFPRNHGFPERNADLGQDGKQSDGITGSIRKARSESPFTSTSRPTTGADRIRQERSEQIHSSTHARPAVEALDHRSDADATLDSPLTTQTSSDIWAQEAADRPLESIEHDPQPRKQRRQSDSHELQISPEKSRRLDLDFTGQSFQVSESPPVRGRNVAQARDREIRGLAQQAVTTNRLSQLRARESQEKLRQRSGSPLSEAGDRYTPERKASIARDSDTASVIYRTSSNGSGPITSKPPTASLTPDSARSHDILQRLARGSSSTPRSSTPSDRTINGTVIHGENKTDVKSQDVQERPSSNDSRRSSEENRRPGPSMVQATPKVTGAWTDTILPDTVKTMKKNIQNSRYAQTPHVSAGGWIDTPAPNAQPVKLEPVQEVTQEIPEELMNGIAKDSASDRTLLADEQPSSSAAPDSSQAIESLARKVLSEAKEKDNQEEEQHPNADNSLVLGNATLQSLQNVLDMDDTTMLSQLSVGEGLGQSDTEVLDRLGTKLGRLQTHIHDARKGITKLEHQMSQPQESESTQAVLTTAGTSKSTSTSFPFGIFTLSIPIPILYRRRKNTQYLSRPTPLGWIVLAFWAWYLLECTLAEIYSHPTYAERYTWPAQREPEYPFVLPTMLWRWSHLESLIRPLQVFFMGVVRMVGMWFGVTDGFTDGPVGAGAVVSPQVQMEEMQEQGQHMGMDRGFDMINDEYL</sequence>
<accession>A0AAN8ENK3</accession>
<feature type="region of interest" description="Disordered" evidence="1">
    <location>
        <begin position="1"/>
        <end position="175"/>
    </location>
</feature>